<organism evidence="3 4">
    <name type="scientific">Acidihalobacter yilgarnensis</name>
    <dbReference type="NCBI Taxonomy" id="2819280"/>
    <lineage>
        <taxon>Bacteria</taxon>
        <taxon>Pseudomonadati</taxon>
        <taxon>Pseudomonadota</taxon>
        <taxon>Gammaproteobacteria</taxon>
        <taxon>Chromatiales</taxon>
        <taxon>Ectothiorhodospiraceae</taxon>
        <taxon>Acidihalobacter</taxon>
    </lineage>
</organism>
<evidence type="ECO:0000313" key="4">
    <source>
        <dbReference type="Proteomes" id="UP000095401"/>
    </source>
</evidence>
<dbReference type="Pfam" id="PF01593">
    <property type="entry name" value="Amino_oxidase"/>
    <property type="match status" value="1"/>
</dbReference>
<dbReference type="KEGG" id="aprs:BI364_06315"/>
<feature type="domain" description="Amine oxidase" evidence="2">
    <location>
        <begin position="12"/>
        <end position="429"/>
    </location>
</feature>
<dbReference type="PANTHER" id="PTHR42923:SF47">
    <property type="entry name" value="BLR3003 PROTEIN"/>
    <property type="match status" value="1"/>
</dbReference>
<dbReference type="InterPro" id="IPR017830">
    <property type="entry name" value="SQase_HpnE"/>
</dbReference>
<keyword evidence="1" id="KW-0732">Signal</keyword>
<feature type="chain" id="PRO_5009108472" description="Amine oxidase domain-containing protein" evidence="1">
    <location>
        <begin position="20"/>
        <end position="433"/>
    </location>
</feature>
<name>A0A1D8ISV7_9GAMM</name>
<dbReference type="InterPro" id="IPR050464">
    <property type="entry name" value="Zeta_carotene_desat/Oxidored"/>
</dbReference>
<keyword evidence="4" id="KW-1185">Reference proteome</keyword>
<dbReference type="SUPFAM" id="SSF51905">
    <property type="entry name" value="FAD/NAD(P)-binding domain"/>
    <property type="match status" value="1"/>
</dbReference>
<dbReference type="AlphaFoldDB" id="A0A1D8ISV7"/>
<dbReference type="PANTHER" id="PTHR42923">
    <property type="entry name" value="PROTOPORPHYRINOGEN OXIDASE"/>
    <property type="match status" value="1"/>
</dbReference>
<dbReference type="GO" id="GO:0016491">
    <property type="term" value="F:oxidoreductase activity"/>
    <property type="evidence" value="ECO:0007669"/>
    <property type="project" value="InterPro"/>
</dbReference>
<evidence type="ECO:0000313" key="3">
    <source>
        <dbReference type="EMBL" id="AOU99598.1"/>
    </source>
</evidence>
<proteinExistence type="predicted"/>
<gene>
    <name evidence="3" type="ORF">BI364_06315</name>
</gene>
<protein>
    <recommendedName>
        <fullName evidence="2">Amine oxidase domain-containing protein</fullName>
    </recommendedName>
</protein>
<sequence length="433" mass="46506">MKRTIIVGAGWAGLSAALALSEAGSPVTLIEAAGHAGGRARNLPGQPLRDNGQHLLIGAYHKTLGLIEKLGIRRTEVFHDSPLDLMLRPTPPRPAIRIRGGGLPGKLHLLQGLIGAAGLDWHQRVILLGAGRLLSAEPRPDITAYEWLLDRGQSPTLIEHLWGPLCLAALNLPAEIASARILQRTLREAFATPATSRLLIPKCPLGALFPEPALRRLEQLGADVRFNTRVTALTATAGRIQGVRLRDGQRIDAAQVILAVAPAAAARLLDDHNETRQTASDLRALDRSPIVTAYLKYEPKMRLEPPMQALLDGTGAWLFDRSIAHEPGVLAAVLSGPGAATSLDRGTLATHITRDIQRHFPHWGSPSDIQIIREQSATFLATPANESLRPKTATLLNGLWLAGDYTATGLPATLEGAVRSGLECSTQIIRSLH</sequence>
<dbReference type="InterPro" id="IPR002937">
    <property type="entry name" value="Amino_oxidase"/>
</dbReference>
<evidence type="ECO:0000256" key="1">
    <source>
        <dbReference type="SAM" id="SignalP"/>
    </source>
</evidence>
<dbReference type="EMBL" id="CP017415">
    <property type="protein sequence ID" value="AOU99598.1"/>
    <property type="molecule type" value="Genomic_DNA"/>
</dbReference>
<evidence type="ECO:0000259" key="2">
    <source>
        <dbReference type="Pfam" id="PF01593"/>
    </source>
</evidence>
<accession>A0A1D8ISV7</accession>
<feature type="signal peptide" evidence="1">
    <location>
        <begin position="1"/>
        <end position="19"/>
    </location>
</feature>
<dbReference type="Gene3D" id="3.50.50.60">
    <property type="entry name" value="FAD/NAD(P)-binding domain"/>
    <property type="match status" value="1"/>
</dbReference>
<dbReference type="InterPro" id="IPR036188">
    <property type="entry name" value="FAD/NAD-bd_sf"/>
</dbReference>
<reference evidence="4" key="1">
    <citation type="submission" date="2016-09" db="EMBL/GenBank/DDBJ databases">
        <title>Acidihalobacter prosperus F5.</title>
        <authorList>
            <person name="Khaleque H.N."/>
            <person name="Ramsay J.P."/>
            <person name="Kaksonen A.H."/>
            <person name="Boxall N.J."/>
            <person name="Watkin E.L.J."/>
        </authorList>
    </citation>
    <scope>NUCLEOTIDE SEQUENCE [LARGE SCALE GENOMIC DNA]</scope>
    <source>
        <strain evidence="4">F5</strain>
    </source>
</reference>
<dbReference type="RefSeq" id="WP_070079946.1">
    <property type="nucleotide sequence ID" value="NZ_CP017415.1"/>
</dbReference>
<dbReference type="NCBIfam" id="TIGR03467">
    <property type="entry name" value="HpnE"/>
    <property type="match status" value="1"/>
</dbReference>
<dbReference type="Proteomes" id="UP000095401">
    <property type="component" value="Chromosome"/>
</dbReference>